<dbReference type="InterPro" id="IPR038273">
    <property type="entry name" value="Ndc80_sf"/>
</dbReference>
<keyword evidence="9 10" id="KW-0137">Centromere</keyword>
<proteinExistence type="inferred from homology"/>
<evidence type="ECO:0000259" key="12">
    <source>
        <dbReference type="Pfam" id="PF03801"/>
    </source>
</evidence>
<comment type="function">
    <text evidence="10">Acts as a component of the essential kinetochore-associated NDC80 complex, which is required for chromosome segregation and spindle checkpoint activity.</text>
</comment>
<keyword evidence="4 10" id="KW-0498">Mitosis</keyword>
<keyword evidence="6" id="KW-0175">Coiled coil</keyword>
<keyword evidence="13" id="KW-1185">Reference proteome</keyword>
<accession>A0A0N5AE14</accession>
<keyword evidence="5 10" id="KW-0995">Kinetochore</keyword>
<dbReference type="STRING" id="451379.A0A0N5AE14"/>
<dbReference type="InterPro" id="IPR005550">
    <property type="entry name" value="Kinetochore_Ndc80"/>
</dbReference>
<protein>
    <recommendedName>
        <fullName evidence="10">Kinetochore protein NDC80</fullName>
    </recommendedName>
</protein>
<dbReference type="WBParaSite" id="SMUV_0000245001-mRNA-1">
    <property type="protein sequence ID" value="SMUV_0000245001-mRNA-1"/>
    <property type="gene ID" value="SMUV_0000245001"/>
</dbReference>
<evidence type="ECO:0000256" key="8">
    <source>
        <dbReference type="ARBA" id="ARBA00023306"/>
    </source>
</evidence>
<dbReference type="Pfam" id="PF03801">
    <property type="entry name" value="Ndc80_HEC"/>
    <property type="match status" value="1"/>
</dbReference>
<dbReference type="PANTHER" id="PTHR10643">
    <property type="entry name" value="KINETOCHORE PROTEIN NDC80"/>
    <property type="match status" value="1"/>
</dbReference>
<keyword evidence="8 10" id="KW-0131">Cell cycle</keyword>
<name>A0A0N5AE14_9BILA</name>
<comment type="subcellular location">
    <subcellularLocation>
        <location evidence="10">Chromosome</location>
        <location evidence="10">Centromere</location>
        <location evidence="10">Kinetochore</location>
    </subcellularLocation>
    <subcellularLocation>
        <location evidence="10">Nucleus</location>
    </subcellularLocation>
</comment>
<dbReference type="Gene3D" id="1.10.418.30">
    <property type="entry name" value="Ncd80 complex, Ncd80 subunit"/>
    <property type="match status" value="1"/>
</dbReference>
<dbReference type="AlphaFoldDB" id="A0A0N5AE14"/>
<evidence type="ECO:0000256" key="2">
    <source>
        <dbReference type="ARBA" id="ARBA00022454"/>
    </source>
</evidence>
<evidence type="ECO:0000256" key="5">
    <source>
        <dbReference type="ARBA" id="ARBA00022838"/>
    </source>
</evidence>
<dbReference type="GO" id="GO:0005634">
    <property type="term" value="C:nucleus"/>
    <property type="evidence" value="ECO:0007669"/>
    <property type="project" value="UniProtKB-SubCell"/>
</dbReference>
<keyword evidence="2 10" id="KW-0158">Chromosome</keyword>
<comment type="similarity">
    <text evidence="1 10">Belongs to the NDC80/HEC1 family.</text>
</comment>
<evidence type="ECO:0000256" key="1">
    <source>
        <dbReference type="ARBA" id="ARBA00007050"/>
    </source>
</evidence>
<sequence>MQRYATGLQTPRNNRYSVRPPMSSAVKSATRPSYATDRFSAVGIGISSSSTRRPNSFFRTGSNVYSETRNLKDREVQRTMQGKIINFLAENEFQHPNLEKIVKSPTRSDFTRIFEFIYQQLDPRYVMKSKIEEEMPRVFQLLGYPVPLKPSTMQTIGAAHTMHILLGAITWLIDVVNVAAALEPQELLLANDDTDGQRTSLGYGYVVKCYKLMKSSNGKWNDSENFKKETENFIQIIGQ</sequence>
<evidence type="ECO:0000256" key="10">
    <source>
        <dbReference type="RuleBase" id="RU368072"/>
    </source>
</evidence>
<evidence type="ECO:0000256" key="7">
    <source>
        <dbReference type="ARBA" id="ARBA00023242"/>
    </source>
</evidence>
<evidence type="ECO:0000256" key="9">
    <source>
        <dbReference type="ARBA" id="ARBA00023328"/>
    </source>
</evidence>
<keyword evidence="3 10" id="KW-0132">Cell division</keyword>
<evidence type="ECO:0000256" key="4">
    <source>
        <dbReference type="ARBA" id="ARBA00022776"/>
    </source>
</evidence>
<evidence type="ECO:0000256" key="11">
    <source>
        <dbReference type="SAM" id="MobiDB-lite"/>
    </source>
</evidence>
<feature type="domain" description="Kinetochore protein Ndc80 CH" evidence="12">
    <location>
        <begin position="54"/>
        <end position="180"/>
    </location>
</feature>
<evidence type="ECO:0000256" key="3">
    <source>
        <dbReference type="ARBA" id="ARBA00022618"/>
    </source>
</evidence>
<evidence type="ECO:0000313" key="13">
    <source>
        <dbReference type="Proteomes" id="UP000046393"/>
    </source>
</evidence>
<feature type="compositionally biased region" description="Polar residues" evidence="11">
    <location>
        <begin position="7"/>
        <end position="16"/>
    </location>
</feature>
<dbReference type="InterPro" id="IPR055260">
    <property type="entry name" value="Ndc80_CH"/>
</dbReference>
<evidence type="ECO:0000256" key="6">
    <source>
        <dbReference type="ARBA" id="ARBA00023054"/>
    </source>
</evidence>
<dbReference type="PANTHER" id="PTHR10643:SF2">
    <property type="entry name" value="KINETOCHORE PROTEIN NDC80 HOMOLOG"/>
    <property type="match status" value="1"/>
</dbReference>
<comment type="subunit">
    <text evidence="10">Component of the NDC80 complex.</text>
</comment>
<evidence type="ECO:0000313" key="14">
    <source>
        <dbReference type="WBParaSite" id="SMUV_0000245001-mRNA-1"/>
    </source>
</evidence>
<reference evidence="14" key="1">
    <citation type="submission" date="2017-02" db="UniProtKB">
        <authorList>
            <consortium name="WormBaseParasite"/>
        </authorList>
    </citation>
    <scope>IDENTIFICATION</scope>
</reference>
<keyword evidence="7 10" id="KW-0539">Nucleus</keyword>
<dbReference type="GO" id="GO:0031262">
    <property type="term" value="C:Ndc80 complex"/>
    <property type="evidence" value="ECO:0007669"/>
    <property type="project" value="UniProtKB-UniRule"/>
</dbReference>
<dbReference type="GO" id="GO:0051315">
    <property type="term" value="P:attachment of mitotic spindle microtubules to kinetochore"/>
    <property type="evidence" value="ECO:0007669"/>
    <property type="project" value="UniProtKB-UniRule"/>
</dbReference>
<organism evidence="13 14">
    <name type="scientific">Syphacia muris</name>
    <dbReference type="NCBI Taxonomy" id="451379"/>
    <lineage>
        <taxon>Eukaryota</taxon>
        <taxon>Metazoa</taxon>
        <taxon>Ecdysozoa</taxon>
        <taxon>Nematoda</taxon>
        <taxon>Chromadorea</taxon>
        <taxon>Rhabditida</taxon>
        <taxon>Spirurina</taxon>
        <taxon>Oxyuridomorpha</taxon>
        <taxon>Oxyuroidea</taxon>
        <taxon>Oxyuridae</taxon>
        <taxon>Syphacia</taxon>
    </lineage>
</organism>
<feature type="region of interest" description="Disordered" evidence="11">
    <location>
        <begin position="1"/>
        <end position="30"/>
    </location>
</feature>
<dbReference type="Proteomes" id="UP000046393">
    <property type="component" value="Unplaced"/>
</dbReference>
<dbReference type="GO" id="GO:0051301">
    <property type="term" value="P:cell division"/>
    <property type="evidence" value="ECO:0007669"/>
    <property type="project" value="UniProtKB-UniRule"/>
</dbReference>